<gene>
    <name evidence="2" type="ORF">E1269_06445</name>
</gene>
<dbReference type="Pfam" id="PF03372">
    <property type="entry name" value="Exo_endo_phos"/>
    <property type="match status" value="1"/>
</dbReference>
<dbReference type="OrthoDB" id="9793162at2"/>
<sequence>MMLRFATFNIRNGWGFDWLNSWPFRRSATAAAIDALDADVLGLQEVYDFQRRYLDRRLPGERWHGQGRNGGRSGEQCPIAVTDPRLTVRDHRTAWFGPSPATPGNRLPGASFPRIATMLRCRDERSGAEFVVANTHLDERIEANRLTSAEQLAGWMDLGLPAVVLGDLNATPDESDVLGPLEAVGLRRVPIEGGTTHRFSGRHDGPTIDHILVSPHWTVEDAAVAYERPGGRLPSDHWPVAATLRL</sequence>
<dbReference type="CDD" id="cd09083">
    <property type="entry name" value="EEP-1"/>
    <property type="match status" value="1"/>
</dbReference>
<feature type="domain" description="Endonuclease/exonuclease/phosphatase" evidence="1">
    <location>
        <begin position="6"/>
        <end position="237"/>
    </location>
</feature>
<comment type="caution">
    <text evidence="2">The sequence shown here is derived from an EMBL/GenBank/DDBJ whole genome shotgun (WGS) entry which is preliminary data.</text>
</comment>
<dbReference type="PANTHER" id="PTHR12121">
    <property type="entry name" value="CARBON CATABOLITE REPRESSOR PROTEIN 4"/>
    <property type="match status" value="1"/>
</dbReference>
<name>A0A4V2Z3L3_9ACTN</name>
<dbReference type="Proteomes" id="UP000294739">
    <property type="component" value="Unassembled WGS sequence"/>
</dbReference>
<dbReference type="GO" id="GO:0004519">
    <property type="term" value="F:endonuclease activity"/>
    <property type="evidence" value="ECO:0007669"/>
    <property type="project" value="UniProtKB-KW"/>
</dbReference>
<dbReference type="PANTHER" id="PTHR12121:SF36">
    <property type="entry name" value="ENDONUCLEASE_EXONUCLEASE_PHOSPHATASE DOMAIN-CONTAINING PROTEIN"/>
    <property type="match status" value="1"/>
</dbReference>
<keyword evidence="2" id="KW-0540">Nuclease</keyword>
<dbReference type="InParanoid" id="A0A4V2Z3L3"/>
<dbReference type="InterPro" id="IPR036691">
    <property type="entry name" value="Endo/exonu/phosph_ase_sf"/>
</dbReference>
<proteinExistence type="predicted"/>
<keyword evidence="3" id="KW-1185">Reference proteome</keyword>
<keyword evidence="2" id="KW-0378">Hydrolase</keyword>
<evidence type="ECO:0000259" key="1">
    <source>
        <dbReference type="Pfam" id="PF03372"/>
    </source>
</evidence>
<keyword evidence="2" id="KW-0255">Endonuclease</keyword>
<organism evidence="2 3">
    <name type="scientific">Jiangella asiatica</name>
    <dbReference type="NCBI Taxonomy" id="2530372"/>
    <lineage>
        <taxon>Bacteria</taxon>
        <taxon>Bacillati</taxon>
        <taxon>Actinomycetota</taxon>
        <taxon>Actinomycetes</taxon>
        <taxon>Jiangellales</taxon>
        <taxon>Jiangellaceae</taxon>
        <taxon>Jiangella</taxon>
    </lineage>
</organism>
<dbReference type="EMBL" id="SMKZ01000006">
    <property type="protein sequence ID" value="TDE13028.1"/>
    <property type="molecule type" value="Genomic_DNA"/>
</dbReference>
<keyword evidence="2" id="KW-0269">Exonuclease</keyword>
<dbReference type="InterPro" id="IPR005135">
    <property type="entry name" value="Endo/exonuclease/phosphatase"/>
</dbReference>
<protein>
    <submittedName>
        <fullName evidence="2">Endonuclease/exonuclease/phosphatase family protein</fullName>
    </submittedName>
</protein>
<evidence type="ECO:0000313" key="2">
    <source>
        <dbReference type="EMBL" id="TDE13028.1"/>
    </source>
</evidence>
<evidence type="ECO:0000313" key="3">
    <source>
        <dbReference type="Proteomes" id="UP000294739"/>
    </source>
</evidence>
<dbReference type="AlphaFoldDB" id="A0A4V2Z3L3"/>
<dbReference type="GO" id="GO:0000175">
    <property type="term" value="F:3'-5'-RNA exonuclease activity"/>
    <property type="evidence" value="ECO:0007669"/>
    <property type="project" value="TreeGrafter"/>
</dbReference>
<dbReference type="Gene3D" id="3.60.10.10">
    <property type="entry name" value="Endonuclease/exonuclease/phosphatase"/>
    <property type="match status" value="1"/>
</dbReference>
<reference evidence="2 3" key="1">
    <citation type="submission" date="2019-03" db="EMBL/GenBank/DDBJ databases">
        <title>Draft genome sequences of novel Actinobacteria.</title>
        <authorList>
            <person name="Sahin N."/>
            <person name="Ay H."/>
            <person name="Saygin H."/>
        </authorList>
    </citation>
    <scope>NUCLEOTIDE SEQUENCE [LARGE SCALE GENOMIC DNA]</scope>
    <source>
        <strain evidence="2 3">5K138</strain>
    </source>
</reference>
<dbReference type="InterPro" id="IPR050410">
    <property type="entry name" value="CCR4/nocturin_mRNA_transcr"/>
</dbReference>
<dbReference type="SUPFAM" id="SSF56219">
    <property type="entry name" value="DNase I-like"/>
    <property type="match status" value="1"/>
</dbReference>
<accession>A0A4V2Z3L3</accession>